<dbReference type="RefSeq" id="WP_203942177.1">
    <property type="nucleotide sequence ID" value="NZ_BOOR01000004.1"/>
</dbReference>
<feature type="chain" id="PRO_5039467111" description="Beta-lactamase" evidence="9">
    <location>
        <begin position="32"/>
        <end position="319"/>
    </location>
</feature>
<keyword evidence="4 7" id="KW-0378">Hydrolase</keyword>
<feature type="modified residue" description="N6-carboxylysine" evidence="6">
    <location>
        <position position="124"/>
    </location>
</feature>
<dbReference type="Gene3D" id="3.40.710.10">
    <property type="entry name" value="DD-peptidase/beta-lactamase superfamily"/>
    <property type="match status" value="1"/>
</dbReference>
<name>A0A8J3UTN5_9ACTN</name>
<dbReference type="EC" id="3.5.2.6" evidence="2 7"/>
<dbReference type="Proteomes" id="UP000605992">
    <property type="component" value="Unassembled WGS sequence"/>
</dbReference>
<feature type="signal peptide" evidence="9">
    <location>
        <begin position="1"/>
        <end position="31"/>
    </location>
</feature>
<evidence type="ECO:0000313" key="11">
    <source>
        <dbReference type="EMBL" id="GII51849.1"/>
    </source>
</evidence>
<evidence type="ECO:0000313" key="12">
    <source>
        <dbReference type="Proteomes" id="UP000605992"/>
    </source>
</evidence>
<dbReference type="NCBIfam" id="NF012161">
    <property type="entry name" value="bla_class_D_main"/>
    <property type="match status" value="1"/>
</dbReference>
<evidence type="ECO:0000256" key="9">
    <source>
        <dbReference type="SAM" id="SignalP"/>
    </source>
</evidence>
<dbReference type="PROSITE" id="PS51257">
    <property type="entry name" value="PROKAR_LIPOPROTEIN"/>
    <property type="match status" value="1"/>
</dbReference>
<dbReference type="EMBL" id="BOOR01000004">
    <property type="protein sequence ID" value="GII51849.1"/>
    <property type="molecule type" value="Genomic_DNA"/>
</dbReference>
<evidence type="ECO:0000256" key="8">
    <source>
        <dbReference type="SAM" id="MobiDB-lite"/>
    </source>
</evidence>
<feature type="region of interest" description="Disordered" evidence="8">
    <location>
        <begin position="31"/>
        <end position="73"/>
    </location>
</feature>
<proteinExistence type="inferred from homology"/>
<comment type="catalytic activity">
    <reaction evidence="7">
        <text>a beta-lactam + H2O = a substituted beta-amino acid</text>
        <dbReference type="Rhea" id="RHEA:20401"/>
        <dbReference type="ChEBI" id="CHEBI:15377"/>
        <dbReference type="ChEBI" id="CHEBI:35627"/>
        <dbReference type="ChEBI" id="CHEBI:140347"/>
        <dbReference type="EC" id="3.5.2.6"/>
    </reaction>
</comment>
<reference evidence="11" key="1">
    <citation type="submission" date="2021-01" db="EMBL/GenBank/DDBJ databases">
        <title>Whole genome shotgun sequence of Planotetraspora thailandica NBRC 104271.</title>
        <authorList>
            <person name="Komaki H."/>
            <person name="Tamura T."/>
        </authorList>
    </citation>
    <scope>NUCLEOTIDE SEQUENCE</scope>
    <source>
        <strain evidence="11">NBRC 104271</strain>
    </source>
</reference>
<evidence type="ECO:0000256" key="1">
    <source>
        <dbReference type="ARBA" id="ARBA00007898"/>
    </source>
</evidence>
<sequence>MNQHIHRHPSPFLRRTALGAAALTISTLAGGAGCAATSPRTAPGTAEERTASGVASPTPQADAPGVTAQPDPEPQVVVRDDLRSLFRKAGVEGTFALLDVEGGRMTVVDRRRAERRMLPASTFKVAHSLIALETGAAADADEVIPYGGKPQRIKEWEHDMNLRDAVRVSNVAVFQTLARRIGPKREKQWLDRLDYGNRRMGPSVQQFWLDGSLRISAAEQVGFLSRLAQDLLPASPEAMRTTRDLLKIEQKNGYTLYAKTGWGDAVRPAVGWWVGWVERGGHVYAFALNIDIKAGNRDADQRIPLTRTLLHTLGVLPAA</sequence>
<feature type="active site" description="Acyl-ester intermediate" evidence="6">
    <location>
        <position position="121"/>
    </location>
</feature>
<keyword evidence="12" id="KW-1185">Reference proteome</keyword>
<evidence type="ECO:0000256" key="3">
    <source>
        <dbReference type="ARBA" id="ARBA00022729"/>
    </source>
</evidence>
<accession>A0A8J3UTN5</accession>
<evidence type="ECO:0000256" key="4">
    <source>
        <dbReference type="ARBA" id="ARBA00022801"/>
    </source>
</evidence>
<keyword evidence="5 7" id="KW-0046">Antibiotic resistance</keyword>
<organism evidence="11 12">
    <name type="scientific">Planotetraspora thailandica</name>
    <dbReference type="NCBI Taxonomy" id="487172"/>
    <lineage>
        <taxon>Bacteria</taxon>
        <taxon>Bacillati</taxon>
        <taxon>Actinomycetota</taxon>
        <taxon>Actinomycetes</taxon>
        <taxon>Streptosporangiales</taxon>
        <taxon>Streptosporangiaceae</taxon>
        <taxon>Planotetraspora</taxon>
    </lineage>
</organism>
<dbReference type="GO" id="GO:0017001">
    <property type="term" value="P:antibiotic catabolic process"/>
    <property type="evidence" value="ECO:0007669"/>
    <property type="project" value="InterPro"/>
</dbReference>
<comment type="caution">
    <text evidence="11">The sequence shown here is derived from an EMBL/GenBank/DDBJ whole genome shotgun (WGS) entry which is preliminary data.</text>
</comment>
<dbReference type="GO" id="GO:0046677">
    <property type="term" value="P:response to antibiotic"/>
    <property type="evidence" value="ECO:0007669"/>
    <property type="project" value="UniProtKB-UniRule"/>
</dbReference>
<gene>
    <name evidence="11" type="ORF">Pth03_02380</name>
</gene>
<dbReference type="SUPFAM" id="SSF56601">
    <property type="entry name" value="beta-lactamase/transpeptidase-like"/>
    <property type="match status" value="1"/>
</dbReference>
<evidence type="ECO:0000256" key="7">
    <source>
        <dbReference type="RuleBase" id="RU361140"/>
    </source>
</evidence>
<dbReference type="Pfam" id="PF00905">
    <property type="entry name" value="Transpeptidase"/>
    <property type="match status" value="1"/>
</dbReference>
<evidence type="ECO:0000256" key="6">
    <source>
        <dbReference type="PIRSR" id="PIRSR602137-50"/>
    </source>
</evidence>
<dbReference type="InterPro" id="IPR002137">
    <property type="entry name" value="Beta-lactam_class-D_AS"/>
</dbReference>
<comment type="similarity">
    <text evidence="1 7">Belongs to the class-D beta-lactamase family.</text>
</comment>
<dbReference type="AlphaFoldDB" id="A0A8J3UTN5"/>
<dbReference type="InterPro" id="IPR001460">
    <property type="entry name" value="PCN-bd_Tpept"/>
</dbReference>
<evidence type="ECO:0000256" key="5">
    <source>
        <dbReference type="ARBA" id="ARBA00023251"/>
    </source>
</evidence>
<evidence type="ECO:0000256" key="2">
    <source>
        <dbReference type="ARBA" id="ARBA00012865"/>
    </source>
</evidence>
<dbReference type="GO" id="GO:0008658">
    <property type="term" value="F:penicillin binding"/>
    <property type="evidence" value="ECO:0007669"/>
    <property type="project" value="InterPro"/>
</dbReference>
<protein>
    <recommendedName>
        <fullName evidence="2 7">Beta-lactamase</fullName>
        <ecNumber evidence="2 7">3.5.2.6</ecNumber>
    </recommendedName>
</protein>
<dbReference type="PROSITE" id="PS00337">
    <property type="entry name" value="BETA_LACTAMASE_D"/>
    <property type="match status" value="1"/>
</dbReference>
<dbReference type="InterPro" id="IPR012338">
    <property type="entry name" value="Beta-lactam/transpept-like"/>
</dbReference>
<evidence type="ECO:0000259" key="10">
    <source>
        <dbReference type="Pfam" id="PF00905"/>
    </source>
</evidence>
<keyword evidence="3 9" id="KW-0732">Signal</keyword>
<dbReference type="GO" id="GO:0008800">
    <property type="term" value="F:beta-lactamase activity"/>
    <property type="evidence" value="ECO:0007669"/>
    <property type="project" value="UniProtKB-UniRule"/>
</dbReference>
<feature type="domain" description="Penicillin-binding protein transpeptidase" evidence="10">
    <location>
        <begin position="111"/>
        <end position="303"/>
    </location>
</feature>